<reference evidence="2 3" key="1">
    <citation type="submission" date="2022-12" db="EMBL/GenBank/DDBJ databases">
        <title>Metagenome assembled genome from gulf of manar.</title>
        <authorList>
            <person name="Kohli P."/>
            <person name="Pk S."/>
            <person name="Venkata Ramana C."/>
            <person name="Sasikala C."/>
        </authorList>
    </citation>
    <scope>NUCLEOTIDE SEQUENCE [LARGE SCALE GENOMIC DNA]</scope>
    <source>
        <strain evidence="2">JB008</strain>
    </source>
</reference>
<dbReference type="AlphaFoldDB" id="A0AAJ1ICJ0"/>
<evidence type="ECO:0008006" key="4">
    <source>
        <dbReference type="Google" id="ProtNLM"/>
    </source>
</evidence>
<dbReference type="Proteomes" id="UP001221217">
    <property type="component" value="Unassembled WGS sequence"/>
</dbReference>
<sequence length="78" mass="8408">MKVTNKNLGKFIGFMIMLCVAGTLAWELFELILNTVGIGLNLSAGPVGFDIDILSVYMSINPGSLAGLAAGWFLFRRV</sequence>
<dbReference type="EMBL" id="JAQQAL010000008">
    <property type="protein sequence ID" value="MDC7225624.1"/>
    <property type="molecule type" value="Genomic_DNA"/>
</dbReference>
<keyword evidence="1" id="KW-0812">Transmembrane</keyword>
<protein>
    <recommendedName>
        <fullName evidence="4">DUF4321 domain-containing protein</fullName>
    </recommendedName>
</protein>
<feature type="transmembrane region" description="Helical" evidence="1">
    <location>
        <begin position="12"/>
        <end position="33"/>
    </location>
</feature>
<keyword evidence="1" id="KW-0472">Membrane</keyword>
<feature type="transmembrane region" description="Helical" evidence="1">
    <location>
        <begin position="53"/>
        <end position="75"/>
    </location>
</feature>
<gene>
    <name evidence="2" type="ORF">PQJ61_02540</name>
</gene>
<evidence type="ECO:0000313" key="3">
    <source>
        <dbReference type="Proteomes" id="UP001221217"/>
    </source>
</evidence>
<evidence type="ECO:0000313" key="2">
    <source>
        <dbReference type="EMBL" id="MDC7225624.1"/>
    </source>
</evidence>
<comment type="caution">
    <text evidence="2">The sequence shown here is derived from an EMBL/GenBank/DDBJ whole genome shotgun (WGS) entry which is preliminary data.</text>
</comment>
<keyword evidence="1" id="KW-1133">Transmembrane helix</keyword>
<proteinExistence type="predicted"/>
<evidence type="ECO:0000256" key="1">
    <source>
        <dbReference type="SAM" id="Phobius"/>
    </source>
</evidence>
<organism evidence="2 3">
    <name type="scientific">Candidatus Thalassospirochaeta sargassi</name>
    <dbReference type="NCBI Taxonomy" id="3119039"/>
    <lineage>
        <taxon>Bacteria</taxon>
        <taxon>Pseudomonadati</taxon>
        <taxon>Spirochaetota</taxon>
        <taxon>Spirochaetia</taxon>
        <taxon>Spirochaetales</taxon>
        <taxon>Spirochaetaceae</taxon>
        <taxon>Candidatus Thalassospirochaeta</taxon>
    </lineage>
</organism>
<name>A0AAJ1ICJ0_9SPIO</name>
<accession>A0AAJ1ICJ0</accession>